<dbReference type="AlphaFoldDB" id="A0A4V2IV94"/>
<evidence type="ECO:0000256" key="8">
    <source>
        <dbReference type="ARBA" id="ARBA00023014"/>
    </source>
</evidence>
<keyword evidence="4 15" id="KW-0001">2Fe-2S</keyword>
<keyword evidence="5 15" id="KW-0479">Metal-binding</keyword>
<evidence type="ECO:0000259" key="16">
    <source>
        <dbReference type="Pfam" id="PF00920"/>
    </source>
</evidence>
<evidence type="ECO:0000256" key="9">
    <source>
        <dbReference type="ARBA" id="ARBA00023239"/>
    </source>
</evidence>
<comment type="pathway">
    <text evidence="12 15">Amino-acid biosynthesis; L-valine biosynthesis; L-valine from pyruvate: step 3/4.</text>
</comment>
<comment type="cofactor">
    <cofactor evidence="15">
        <name>[2Fe-2S] cluster</name>
        <dbReference type="ChEBI" id="CHEBI:190135"/>
    </cofactor>
    <text evidence="15">Binds 1 [2Fe-2S] cluster per subunit. This cluster acts as a Lewis acid cofactor.</text>
</comment>
<keyword evidence="7 15" id="KW-0408">Iron</keyword>
<dbReference type="OrthoDB" id="9807077at2"/>
<comment type="catalytic activity">
    <reaction evidence="15">
        <text>(2R,3R)-2,3-dihydroxy-3-methylpentanoate = (S)-3-methyl-2-oxopentanoate + H2O</text>
        <dbReference type="Rhea" id="RHEA:27694"/>
        <dbReference type="ChEBI" id="CHEBI:15377"/>
        <dbReference type="ChEBI" id="CHEBI:35146"/>
        <dbReference type="ChEBI" id="CHEBI:49258"/>
        <dbReference type="EC" id="4.2.1.9"/>
    </reaction>
</comment>
<proteinExistence type="inferred from homology"/>
<dbReference type="FunFam" id="3.50.30.80:FF:000001">
    <property type="entry name" value="Dihydroxy-acid dehydratase"/>
    <property type="match status" value="1"/>
</dbReference>
<dbReference type="GO" id="GO:0004160">
    <property type="term" value="F:dihydroxy-acid dehydratase activity"/>
    <property type="evidence" value="ECO:0007669"/>
    <property type="project" value="UniProtKB-UniRule"/>
</dbReference>
<keyword evidence="6 15" id="KW-0460">Magnesium</keyword>
<dbReference type="GO" id="GO:0000287">
    <property type="term" value="F:magnesium ion binding"/>
    <property type="evidence" value="ECO:0007669"/>
    <property type="project" value="UniProtKB-UniRule"/>
</dbReference>
<dbReference type="EMBL" id="SIJL01000002">
    <property type="protein sequence ID" value="TBH21475.1"/>
    <property type="molecule type" value="Genomic_DNA"/>
</dbReference>
<evidence type="ECO:0000256" key="3">
    <source>
        <dbReference type="ARBA" id="ARBA00022605"/>
    </source>
</evidence>
<evidence type="ECO:0000256" key="5">
    <source>
        <dbReference type="ARBA" id="ARBA00022723"/>
    </source>
</evidence>
<dbReference type="InterPro" id="IPR004404">
    <property type="entry name" value="DihydroxyA_deHydtase"/>
</dbReference>
<comment type="caution">
    <text evidence="18">The sequence shown here is derived from an EMBL/GenBank/DDBJ whole genome shotgun (WGS) entry which is preliminary data.</text>
</comment>
<keyword evidence="9 15" id="KW-0456">Lyase</keyword>
<evidence type="ECO:0000256" key="13">
    <source>
        <dbReference type="ARBA" id="ARBA00029437"/>
    </source>
</evidence>
<accession>A0A4V2IV94</accession>
<feature type="binding site" evidence="15">
    <location>
        <position position="46"/>
    </location>
    <ligand>
        <name>[2Fe-2S] cluster</name>
        <dbReference type="ChEBI" id="CHEBI:190135"/>
    </ligand>
</feature>
<name>A0A4V2IV94_9DEIN</name>
<dbReference type="Proteomes" id="UP000292858">
    <property type="component" value="Unassembled WGS sequence"/>
</dbReference>
<evidence type="ECO:0000256" key="7">
    <source>
        <dbReference type="ARBA" id="ARBA00023004"/>
    </source>
</evidence>
<feature type="binding site" evidence="15">
    <location>
        <position position="442"/>
    </location>
    <ligand>
        <name>Mg(2+)</name>
        <dbReference type="ChEBI" id="CHEBI:18420"/>
    </ligand>
</feature>
<keyword evidence="10 15" id="KW-0100">Branched-chain amino acid biosynthesis</keyword>
<dbReference type="RefSeq" id="WP_130840253.1">
    <property type="nucleotide sequence ID" value="NZ_SIJL01000002.1"/>
</dbReference>
<evidence type="ECO:0000256" key="4">
    <source>
        <dbReference type="ARBA" id="ARBA00022714"/>
    </source>
</evidence>
<dbReference type="Pfam" id="PF00920">
    <property type="entry name" value="ILVD_EDD_N"/>
    <property type="match status" value="1"/>
</dbReference>
<evidence type="ECO:0000256" key="12">
    <source>
        <dbReference type="ARBA" id="ARBA00029436"/>
    </source>
</evidence>
<dbReference type="SUPFAM" id="SSF52016">
    <property type="entry name" value="LeuD/IlvD-like"/>
    <property type="match status" value="1"/>
</dbReference>
<comment type="function">
    <text evidence="15">Functions in the biosynthesis of branched-chain amino acids. Catalyzes the dehydration of (2R,3R)-2,3-dihydroxy-3-methylpentanoate (2,3-dihydroxy-3-methylvalerate) into 2-oxo-3-methylpentanoate (2-oxo-3-methylvalerate) and of (2R)-2,3-dihydroxy-3-methylbutanoate (2,3-dihydroxyisovalerate) into 2-oxo-3-methylbutanoate (2-oxoisovalerate), the penultimate precursor to L-isoleucine and L-valine, respectively.</text>
</comment>
<gene>
    <name evidence="15 18" type="primary">ilvD</name>
    <name evidence="18" type="ORF">ETP66_02380</name>
</gene>
<dbReference type="HAMAP" id="MF_00012">
    <property type="entry name" value="IlvD"/>
    <property type="match status" value="1"/>
</dbReference>
<dbReference type="EC" id="4.2.1.9" evidence="14 15"/>
<feature type="binding site" evidence="15">
    <location>
        <position position="78"/>
    </location>
    <ligand>
        <name>Mg(2+)</name>
        <dbReference type="ChEBI" id="CHEBI:18420"/>
    </ligand>
</feature>
<comment type="pathway">
    <text evidence="13 15">Amino-acid biosynthesis; L-isoleucine biosynthesis; L-isoleucine from 2-oxobutanoate: step 3/4.</text>
</comment>
<feature type="active site" description="Proton acceptor" evidence="15">
    <location>
        <position position="468"/>
    </location>
</feature>
<feature type="binding site" evidence="15">
    <location>
        <position position="120"/>
    </location>
    <ligand>
        <name>Mg(2+)</name>
        <dbReference type="ChEBI" id="CHEBI:18420"/>
    </ligand>
</feature>
<dbReference type="SUPFAM" id="SSF143975">
    <property type="entry name" value="IlvD/EDD N-terminal domain-like"/>
    <property type="match status" value="1"/>
</dbReference>
<dbReference type="UniPathway" id="UPA00047">
    <property type="reaction ID" value="UER00057"/>
</dbReference>
<comment type="caution">
    <text evidence="15">Lacks conserved residue(s) required for the propagation of feature annotation.</text>
</comment>
<evidence type="ECO:0000256" key="2">
    <source>
        <dbReference type="ARBA" id="ARBA00006486"/>
    </source>
</evidence>
<dbReference type="InterPro" id="IPR056740">
    <property type="entry name" value="ILV_EDD_C"/>
</dbReference>
<feature type="binding site" description="via carbamate group" evidence="15">
    <location>
        <position position="121"/>
    </location>
    <ligand>
        <name>Mg(2+)</name>
        <dbReference type="ChEBI" id="CHEBI:18420"/>
    </ligand>
</feature>
<sequence length="555" mass="59224">MRSDRIKKGLPQAPARAMLRAVGVGDEDFQRPFVGVVNTFTDGMPCNYHLRQLALDLKAGLKEAGVFPFEFGAPAISDGISMGTPGMRASLVSREVIADSIELIAQGYLYDGMAVLSACDKTIPGGAMGVIRSGVPGMVLYGGTIAPGEWRGRKLTIVEVFEAVGQRAAGRITDEELLEIERRAIPGPGACGGQYTANTMAMALEALGLSPVGYNAIPAVHPEKTRATREAGRILAEAMARDWKPKDFLTRRSFLNAVAAVAATGGSTNAVLHLLALAKEAGVELSLDDFDQVSRKTPVIADLRPWGRYTAWELYEAGGTALVFKKLLEAGLLYGEERTLTGKTLAEEVERAHRESPGQQVVFPVEQALKPQGGLVVLKGNLAPKGAVLKLAGTERTRFEGPARVFDAEEAAMEKVLQGEIRPGDVVVIRYVGPKGAPGMPEMLSVTSALVGEGLGPEVALLTDGRFSGGTRGLMVGHVAPEAHVGGPIALLEEGDRVRIDVENRLLEVLLSEEELARRRARWRPRPPAFAKGLFARYAALVGQADEGAVLEDPL</sequence>
<dbReference type="Gene3D" id="3.50.30.80">
    <property type="entry name" value="IlvD/EDD C-terminal domain-like"/>
    <property type="match status" value="1"/>
</dbReference>
<dbReference type="NCBIfam" id="TIGR00110">
    <property type="entry name" value="ilvD"/>
    <property type="match status" value="1"/>
</dbReference>
<keyword evidence="8 15" id="KW-0411">Iron-sulfur</keyword>
<dbReference type="InterPro" id="IPR020558">
    <property type="entry name" value="DiOHA_6PGluconate_deHydtase_CS"/>
</dbReference>
<dbReference type="InterPro" id="IPR042096">
    <property type="entry name" value="Dihydro-acid_dehy_C"/>
</dbReference>
<dbReference type="GO" id="GO:0051537">
    <property type="term" value="F:2 iron, 2 sulfur cluster binding"/>
    <property type="evidence" value="ECO:0007669"/>
    <property type="project" value="UniProtKB-UniRule"/>
</dbReference>
<dbReference type="PROSITE" id="PS00887">
    <property type="entry name" value="ILVD_EDD_2"/>
    <property type="match status" value="1"/>
</dbReference>
<evidence type="ECO:0000256" key="10">
    <source>
        <dbReference type="ARBA" id="ARBA00023304"/>
    </source>
</evidence>
<dbReference type="InterPro" id="IPR037237">
    <property type="entry name" value="IlvD/EDD_N"/>
</dbReference>
<protein>
    <recommendedName>
        <fullName evidence="14 15">Dihydroxy-acid dehydratase</fullName>
        <shortName evidence="15">DAD</shortName>
        <ecNumber evidence="14 15">4.2.1.9</ecNumber>
    </recommendedName>
</protein>
<dbReference type="Pfam" id="PF24877">
    <property type="entry name" value="ILV_EDD_C"/>
    <property type="match status" value="1"/>
</dbReference>
<comment type="catalytic activity">
    <reaction evidence="11">
        <text>(2R)-2,3-dihydroxy-3-methylbutanoate = 3-methyl-2-oxobutanoate + H2O</text>
        <dbReference type="Rhea" id="RHEA:24809"/>
        <dbReference type="ChEBI" id="CHEBI:11851"/>
        <dbReference type="ChEBI" id="CHEBI:15377"/>
        <dbReference type="ChEBI" id="CHEBI:49072"/>
        <dbReference type="EC" id="4.2.1.9"/>
    </reaction>
    <physiologicalReaction direction="left-to-right" evidence="11">
        <dbReference type="Rhea" id="RHEA:24810"/>
    </physiologicalReaction>
</comment>
<dbReference type="GO" id="GO:0009097">
    <property type="term" value="P:isoleucine biosynthetic process"/>
    <property type="evidence" value="ECO:0007669"/>
    <property type="project" value="UniProtKB-UniRule"/>
</dbReference>
<reference evidence="18 19" key="1">
    <citation type="submission" date="2019-02" db="EMBL/GenBank/DDBJ databases">
        <title>Thermus sp. a novel from hot spring.</title>
        <authorList>
            <person name="Zhao Z."/>
        </authorList>
    </citation>
    <scope>NUCLEOTIDE SEQUENCE [LARGE SCALE GENOMIC DNA]</scope>
    <source>
        <strain evidence="18 19">CFH 72773T</strain>
    </source>
</reference>
<keyword evidence="3 15" id="KW-0028">Amino-acid biosynthesis</keyword>
<comment type="subunit">
    <text evidence="15">Homodimer.</text>
</comment>
<dbReference type="GO" id="GO:0009099">
    <property type="term" value="P:L-valine biosynthetic process"/>
    <property type="evidence" value="ECO:0007669"/>
    <property type="project" value="UniProtKB-UniRule"/>
</dbReference>
<dbReference type="InterPro" id="IPR050165">
    <property type="entry name" value="DHAD_IlvD/Edd"/>
</dbReference>
<evidence type="ECO:0000256" key="11">
    <source>
        <dbReference type="ARBA" id="ARBA00029304"/>
    </source>
</evidence>
<evidence type="ECO:0000256" key="6">
    <source>
        <dbReference type="ARBA" id="ARBA00022842"/>
    </source>
</evidence>
<evidence type="ECO:0000259" key="17">
    <source>
        <dbReference type="Pfam" id="PF24877"/>
    </source>
</evidence>
<dbReference type="PANTHER" id="PTHR21000:SF5">
    <property type="entry name" value="DIHYDROXY-ACID DEHYDRATASE, MITOCHONDRIAL"/>
    <property type="match status" value="1"/>
</dbReference>
<organism evidence="18 19">
    <name type="scientific">Thermus thermamylovorans</name>
    <dbReference type="NCBI Taxonomy" id="2509362"/>
    <lineage>
        <taxon>Bacteria</taxon>
        <taxon>Thermotogati</taxon>
        <taxon>Deinococcota</taxon>
        <taxon>Deinococci</taxon>
        <taxon>Thermales</taxon>
        <taxon>Thermaceae</taxon>
        <taxon>Thermus</taxon>
    </lineage>
</organism>
<dbReference type="UniPathway" id="UPA00049">
    <property type="reaction ID" value="UER00061"/>
</dbReference>
<keyword evidence="19" id="KW-1185">Reference proteome</keyword>
<comment type="similarity">
    <text evidence="2 15">Belongs to the IlvD/Edd family.</text>
</comment>
<evidence type="ECO:0000256" key="15">
    <source>
        <dbReference type="HAMAP-Rule" id="MF_00012"/>
    </source>
</evidence>
<evidence type="ECO:0000313" key="18">
    <source>
        <dbReference type="EMBL" id="TBH21475.1"/>
    </source>
</evidence>
<feature type="modified residue" description="N6-carboxylysine" evidence="15">
    <location>
        <position position="121"/>
    </location>
</feature>
<evidence type="ECO:0000313" key="19">
    <source>
        <dbReference type="Proteomes" id="UP000292858"/>
    </source>
</evidence>
<evidence type="ECO:0000256" key="1">
    <source>
        <dbReference type="ARBA" id="ARBA00001946"/>
    </source>
</evidence>
<evidence type="ECO:0000256" key="14">
    <source>
        <dbReference type="ARBA" id="ARBA00029490"/>
    </source>
</evidence>
<comment type="cofactor">
    <cofactor evidence="1 15">
        <name>Mg(2+)</name>
        <dbReference type="ChEBI" id="CHEBI:18420"/>
    </cofactor>
</comment>
<feature type="domain" description="Dihydroxy-acid/6-phosphogluconate dehydratase N-terminal" evidence="16">
    <location>
        <begin position="31"/>
        <end position="347"/>
    </location>
</feature>
<dbReference type="NCBIfam" id="NF002068">
    <property type="entry name" value="PRK00911.1"/>
    <property type="match status" value="1"/>
</dbReference>
<dbReference type="InterPro" id="IPR000581">
    <property type="entry name" value="ILV_EDD_N"/>
</dbReference>
<dbReference type="PANTHER" id="PTHR21000">
    <property type="entry name" value="DIHYDROXY-ACID DEHYDRATASE DAD"/>
    <property type="match status" value="1"/>
</dbReference>
<feature type="domain" description="Dihydroxy-acid/6-phosphogluconate dehydratase C-terminal" evidence="17">
    <location>
        <begin position="360"/>
        <end position="549"/>
    </location>
</feature>
<dbReference type="PROSITE" id="PS00886">
    <property type="entry name" value="ILVD_EDD_1"/>
    <property type="match status" value="1"/>
</dbReference>